<dbReference type="EMBL" id="ML179042">
    <property type="protein sequence ID" value="THV06520.1"/>
    <property type="molecule type" value="Genomic_DNA"/>
</dbReference>
<organism evidence="1 2">
    <name type="scientific">Dendrothele bispora (strain CBS 962.96)</name>
    <dbReference type="NCBI Taxonomy" id="1314807"/>
    <lineage>
        <taxon>Eukaryota</taxon>
        <taxon>Fungi</taxon>
        <taxon>Dikarya</taxon>
        <taxon>Basidiomycota</taxon>
        <taxon>Agaricomycotina</taxon>
        <taxon>Agaricomycetes</taxon>
        <taxon>Agaricomycetidae</taxon>
        <taxon>Agaricales</taxon>
        <taxon>Agaricales incertae sedis</taxon>
        <taxon>Dendrothele</taxon>
    </lineage>
</organism>
<name>A0A4S8MTH6_DENBC</name>
<accession>A0A4S8MTH6</accession>
<reference evidence="1 2" key="1">
    <citation type="journal article" date="2019" name="Nat. Ecol. Evol.">
        <title>Megaphylogeny resolves global patterns of mushroom evolution.</title>
        <authorList>
            <person name="Varga T."/>
            <person name="Krizsan K."/>
            <person name="Foldi C."/>
            <person name="Dima B."/>
            <person name="Sanchez-Garcia M."/>
            <person name="Sanchez-Ramirez S."/>
            <person name="Szollosi G.J."/>
            <person name="Szarkandi J.G."/>
            <person name="Papp V."/>
            <person name="Albert L."/>
            <person name="Andreopoulos W."/>
            <person name="Angelini C."/>
            <person name="Antonin V."/>
            <person name="Barry K.W."/>
            <person name="Bougher N.L."/>
            <person name="Buchanan P."/>
            <person name="Buyck B."/>
            <person name="Bense V."/>
            <person name="Catcheside P."/>
            <person name="Chovatia M."/>
            <person name="Cooper J."/>
            <person name="Damon W."/>
            <person name="Desjardin D."/>
            <person name="Finy P."/>
            <person name="Geml J."/>
            <person name="Haridas S."/>
            <person name="Hughes K."/>
            <person name="Justo A."/>
            <person name="Karasinski D."/>
            <person name="Kautmanova I."/>
            <person name="Kiss B."/>
            <person name="Kocsube S."/>
            <person name="Kotiranta H."/>
            <person name="LaButti K.M."/>
            <person name="Lechner B.E."/>
            <person name="Liimatainen K."/>
            <person name="Lipzen A."/>
            <person name="Lukacs Z."/>
            <person name="Mihaltcheva S."/>
            <person name="Morgado L.N."/>
            <person name="Niskanen T."/>
            <person name="Noordeloos M.E."/>
            <person name="Ohm R.A."/>
            <person name="Ortiz-Santana B."/>
            <person name="Ovrebo C."/>
            <person name="Racz N."/>
            <person name="Riley R."/>
            <person name="Savchenko A."/>
            <person name="Shiryaev A."/>
            <person name="Soop K."/>
            <person name="Spirin V."/>
            <person name="Szebenyi C."/>
            <person name="Tomsovsky M."/>
            <person name="Tulloss R.E."/>
            <person name="Uehling J."/>
            <person name="Grigoriev I.V."/>
            <person name="Vagvolgyi C."/>
            <person name="Papp T."/>
            <person name="Martin F.M."/>
            <person name="Miettinen O."/>
            <person name="Hibbett D.S."/>
            <person name="Nagy L.G."/>
        </authorList>
    </citation>
    <scope>NUCLEOTIDE SEQUENCE [LARGE SCALE GENOMIC DNA]</scope>
    <source>
        <strain evidence="1 2">CBS 962.96</strain>
    </source>
</reference>
<evidence type="ECO:0000313" key="1">
    <source>
        <dbReference type="EMBL" id="THV06520.1"/>
    </source>
</evidence>
<protein>
    <submittedName>
        <fullName evidence="1">Uncharacterized protein</fullName>
    </submittedName>
</protein>
<keyword evidence="2" id="KW-1185">Reference proteome</keyword>
<evidence type="ECO:0000313" key="2">
    <source>
        <dbReference type="Proteomes" id="UP000297245"/>
    </source>
</evidence>
<gene>
    <name evidence="1" type="ORF">K435DRAFT_481288</name>
</gene>
<dbReference type="AlphaFoldDB" id="A0A4S8MTH6"/>
<sequence length="118" mass="13404">MMNLTYSFALLGVFAFCINIVILARQAPLGHPSHRLALTSVGFGRCFPASLPATEANHLLHKTWRFSLEATCLPSRHMLVFENCRRRQSANRRRKVDKIMRILRSPCSCLDLMSCLIS</sequence>
<proteinExistence type="predicted"/>
<dbReference type="Proteomes" id="UP000297245">
    <property type="component" value="Unassembled WGS sequence"/>
</dbReference>